<dbReference type="Pfam" id="PF12167">
    <property type="entry name" value="Arm-DNA-bind_2"/>
    <property type="match status" value="1"/>
</dbReference>
<reference evidence="2" key="1">
    <citation type="submission" date="2021-05" db="EMBL/GenBank/DDBJ databases">
        <authorList>
            <person name="Pietrasiak N."/>
            <person name="Ward R."/>
            <person name="Stajich J.E."/>
            <person name="Kurbessoian T."/>
        </authorList>
    </citation>
    <scope>NUCLEOTIDE SEQUENCE</scope>
    <source>
        <strain evidence="2">GSE-TBD4-15B</strain>
    </source>
</reference>
<dbReference type="AlphaFoldDB" id="A0A951PAA2"/>
<comment type="caution">
    <text evidence="2">The sequence shown here is derived from an EMBL/GenBank/DDBJ whole genome shotgun (WGS) entry which is preliminary data.</text>
</comment>
<dbReference type="EMBL" id="JAHHHV010000057">
    <property type="protein sequence ID" value="MBW4465679.1"/>
    <property type="molecule type" value="Genomic_DNA"/>
</dbReference>
<dbReference type="InterPro" id="IPR022000">
    <property type="entry name" value="Min27-like_integrase_DNA_bind"/>
</dbReference>
<reference evidence="2" key="2">
    <citation type="journal article" date="2022" name="Microbiol. Resour. Announc.">
        <title>Metagenome Sequencing to Explore Phylogenomics of Terrestrial Cyanobacteria.</title>
        <authorList>
            <person name="Ward R.D."/>
            <person name="Stajich J.E."/>
            <person name="Johansen J.R."/>
            <person name="Huntemann M."/>
            <person name="Clum A."/>
            <person name="Foster B."/>
            <person name="Foster B."/>
            <person name="Roux S."/>
            <person name="Palaniappan K."/>
            <person name="Varghese N."/>
            <person name="Mukherjee S."/>
            <person name="Reddy T.B.K."/>
            <person name="Daum C."/>
            <person name="Copeland A."/>
            <person name="Chen I.A."/>
            <person name="Ivanova N.N."/>
            <person name="Kyrpides N.C."/>
            <person name="Shapiro N."/>
            <person name="Eloe-Fadrosh E.A."/>
            <person name="Pietrasiak N."/>
        </authorList>
    </citation>
    <scope>NUCLEOTIDE SEQUENCE</scope>
    <source>
        <strain evidence="2">GSE-TBD4-15B</strain>
    </source>
</reference>
<evidence type="ECO:0000313" key="3">
    <source>
        <dbReference type="Proteomes" id="UP000707356"/>
    </source>
</evidence>
<dbReference type="Proteomes" id="UP000707356">
    <property type="component" value="Unassembled WGS sequence"/>
</dbReference>
<protein>
    <submittedName>
        <fullName evidence="2">DUF3596 domain-containing protein</fullName>
    </submittedName>
</protein>
<proteinExistence type="predicted"/>
<gene>
    <name evidence="2" type="ORF">KME07_09600</name>
</gene>
<feature type="domain" description="Min27-like integrase DNA-binding" evidence="1">
    <location>
        <begin position="13"/>
        <end position="78"/>
    </location>
</feature>
<evidence type="ECO:0000313" key="2">
    <source>
        <dbReference type="EMBL" id="MBW4465679.1"/>
    </source>
</evidence>
<accession>A0A951PAA2</accession>
<organism evidence="2 3">
    <name type="scientific">Pegethrix bostrychoides GSE-TBD4-15B</name>
    <dbReference type="NCBI Taxonomy" id="2839662"/>
    <lineage>
        <taxon>Bacteria</taxon>
        <taxon>Bacillati</taxon>
        <taxon>Cyanobacteriota</taxon>
        <taxon>Cyanophyceae</taxon>
        <taxon>Oculatellales</taxon>
        <taxon>Oculatellaceae</taxon>
        <taxon>Pegethrix</taxon>
    </lineage>
</organism>
<evidence type="ECO:0000259" key="1">
    <source>
        <dbReference type="Pfam" id="PF12167"/>
    </source>
</evidence>
<sequence>MSAQRKASKGSVGIEVFQGRLRLRLPRQLYEGKQKYLTLGIADTAQNHKLAEAKARQIELDILAGYFDASLEKYRPQSYSTPDKPTKGKELTLSVLWSQYTEYKAKTLSVTTINKDFRKTRNHIESLPTQRLADAVSIRDASARTVTP</sequence>
<name>A0A951PAA2_9CYAN</name>